<dbReference type="SUPFAM" id="SSF55144">
    <property type="entry name" value="LigT-like"/>
    <property type="match status" value="1"/>
</dbReference>
<reference evidence="2 3" key="1">
    <citation type="submission" date="2019-12" db="EMBL/GenBank/DDBJ databases">
        <authorList>
            <person name="Li J."/>
            <person name="Shi Y."/>
            <person name="Xu G."/>
            <person name="Xiao D."/>
            <person name="Ran X."/>
        </authorList>
    </citation>
    <scope>NUCLEOTIDE SEQUENCE [LARGE SCALE GENOMIC DNA]</scope>
    <source>
        <strain evidence="2 3">JCM 15915</strain>
    </source>
</reference>
<evidence type="ECO:0000313" key="2">
    <source>
        <dbReference type="EMBL" id="MUN54966.1"/>
    </source>
</evidence>
<dbReference type="Gene3D" id="3.90.1140.10">
    <property type="entry name" value="Cyclic phosphodiesterase"/>
    <property type="match status" value="1"/>
</dbReference>
<sequence length="285" mass="31783">MDAPARRPVHGCGRPLPHLQLAGSVFVGSPVGLSLADRQTGQSVESLELRRMKPLDRPLGPGPWVSDDAKQKWKTPTEPRRFRGWTIVCHVPQDSPLLSHVDDVMDCLHHDAVPGTWSYQPANSLHMTIFPGLAERDLQNPETLPKWLTAADDILTINRECLRRIEAASPPPVGPLSVRSEGVGSSKGEVRVELSLPEEDQRKRVVAFRDAVRTALDWAPEGHEDYRFHLTFAYRLKQPDPPSGDSLDVHSEVEEYVPQGTLFDLEAPAFCVIDSMVSFPPILRF</sequence>
<proteinExistence type="predicted"/>
<organism evidence="2 3">
    <name type="scientific">Rothia koreensis</name>
    <dbReference type="NCBI Taxonomy" id="592378"/>
    <lineage>
        <taxon>Bacteria</taxon>
        <taxon>Bacillati</taxon>
        <taxon>Actinomycetota</taxon>
        <taxon>Actinomycetes</taxon>
        <taxon>Micrococcales</taxon>
        <taxon>Micrococcaceae</taxon>
        <taxon>Rothia</taxon>
    </lineage>
</organism>
<comment type="caution">
    <text evidence="2">The sequence shown here is derived from an EMBL/GenBank/DDBJ whole genome shotgun (WGS) entry which is preliminary data.</text>
</comment>
<dbReference type="Proteomes" id="UP000462152">
    <property type="component" value="Unassembled WGS sequence"/>
</dbReference>
<dbReference type="InterPro" id="IPR009097">
    <property type="entry name" value="Cyclic_Pdiesterase"/>
</dbReference>
<evidence type="ECO:0000313" key="3">
    <source>
        <dbReference type="Proteomes" id="UP000462152"/>
    </source>
</evidence>
<accession>A0A7K1LIG3</accession>
<evidence type="ECO:0000259" key="1">
    <source>
        <dbReference type="Pfam" id="PF08975"/>
    </source>
</evidence>
<gene>
    <name evidence="2" type="ORF">GMA10_07035</name>
</gene>
<dbReference type="InterPro" id="IPR015069">
    <property type="entry name" value="2H-PEstase_DUF1868"/>
</dbReference>
<dbReference type="Pfam" id="PF08975">
    <property type="entry name" value="2H-phosphodiest"/>
    <property type="match status" value="1"/>
</dbReference>
<name>A0A7K1LIG3_9MICC</name>
<dbReference type="AlphaFoldDB" id="A0A7K1LIG3"/>
<protein>
    <submittedName>
        <fullName evidence="2">DUF1868 domain-containing protein</fullName>
    </submittedName>
</protein>
<keyword evidence="3" id="KW-1185">Reference proteome</keyword>
<feature type="domain" description="DUF1868" evidence="1">
    <location>
        <begin position="72"/>
        <end position="172"/>
    </location>
</feature>
<dbReference type="EMBL" id="WOGT01000003">
    <property type="protein sequence ID" value="MUN54966.1"/>
    <property type="molecule type" value="Genomic_DNA"/>
</dbReference>